<dbReference type="RefSeq" id="WP_097615223.1">
    <property type="nucleotide sequence ID" value="NZ_NWSV01000028.1"/>
</dbReference>
<organism evidence="1 2">
    <name type="scientific">Rhizobium chutanense</name>
    <dbReference type="NCBI Taxonomy" id="2035448"/>
    <lineage>
        <taxon>Bacteria</taxon>
        <taxon>Pseudomonadati</taxon>
        <taxon>Pseudomonadota</taxon>
        <taxon>Alphaproteobacteria</taxon>
        <taxon>Hyphomicrobiales</taxon>
        <taxon>Rhizobiaceae</taxon>
        <taxon>Rhizobium/Agrobacterium group</taxon>
        <taxon>Rhizobium</taxon>
    </lineage>
</organism>
<dbReference type="Proteomes" id="UP000220768">
    <property type="component" value="Unassembled WGS sequence"/>
</dbReference>
<sequence>MKFKIDILIDLCPGAAGLLIPVFKIEGSNLPFVQEMDESFEVYDMQPYIAVENYEYCLPPQVAATDIGEKGIIAFRSFDDAIFVGDVSDVLAFRDSNRLELPEVPMLDLQLARICAEPVSLMHSKWKAVGSRHLGESRTQSWSDGEFSLFQKNRLIWENINTIRDNPKDTFIENLNSHSFEYLFRWLVGNTLSQHWAKVWIRAFKLSPFDERIHAIAEPWLRNEMAQNSFIKDIKLILFCYLDDLTKYDPDRNDFKEILTEYLISRSDDLHEILLPSSLPYLIFKNIDTEQEENDGFLAFLYFFLKERLSGDRRYEQTLKNIESYWSE</sequence>
<evidence type="ECO:0000313" key="2">
    <source>
        <dbReference type="Proteomes" id="UP000220768"/>
    </source>
</evidence>
<name>A0A2A6J4I9_9HYPH</name>
<comment type="caution">
    <text evidence="1">The sequence shown here is derived from an EMBL/GenBank/DDBJ whole genome shotgun (WGS) entry which is preliminary data.</text>
</comment>
<proteinExistence type="predicted"/>
<evidence type="ECO:0000313" key="1">
    <source>
        <dbReference type="EMBL" id="PDT00921.1"/>
    </source>
</evidence>
<gene>
    <name evidence="1" type="ORF">CO666_27685</name>
</gene>
<dbReference type="AlphaFoldDB" id="A0A2A6J4I9"/>
<protein>
    <submittedName>
        <fullName evidence="1">Uncharacterized protein</fullName>
    </submittedName>
</protein>
<reference evidence="1 2" key="1">
    <citation type="submission" date="2017-09" db="EMBL/GenBank/DDBJ databases">
        <title>Comparative genomics of rhizobia isolated from Phaseolus vulgaris in China.</title>
        <authorList>
            <person name="Tong W."/>
        </authorList>
    </citation>
    <scope>NUCLEOTIDE SEQUENCE [LARGE SCALE GENOMIC DNA]</scope>
    <source>
        <strain evidence="1 2">C5</strain>
    </source>
</reference>
<keyword evidence="2" id="KW-1185">Reference proteome</keyword>
<dbReference type="EMBL" id="NWSV01000028">
    <property type="protein sequence ID" value="PDT00921.1"/>
    <property type="molecule type" value="Genomic_DNA"/>
</dbReference>
<accession>A0A2A6J4I9</accession>